<gene>
    <name evidence="1" type="ORF">BpHYR1_010477</name>
</gene>
<reference evidence="1 2" key="1">
    <citation type="journal article" date="2018" name="Sci. Rep.">
        <title>Genomic signatures of local adaptation to the degree of environmental predictability in rotifers.</title>
        <authorList>
            <person name="Franch-Gras L."/>
            <person name="Hahn C."/>
            <person name="Garcia-Roger E.M."/>
            <person name="Carmona M.J."/>
            <person name="Serra M."/>
            <person name="Gomez A."/>
        </authorList>
    </citation>
    <scope>NUCLEOTIDE SEQUENCE [LARGE SCALE GENOMIC DNA]</scope>
    <source>
        <strain evidence="1">HYR1</strain>
    </source>
</reference>
<evidence type="ECO:0000313" key="2">
    <source>
        <dbReference type="Proteomes" id="UP000276133"/>
    </source>
</evidence>
<protein>
    <submittedName>
        <fullName evidence="1">Uncharacterized protein</fullName>
    </submittedName>
</protein>
<evidence type="ECO:0000313" key="1">
    <source>
        <dbReference type="EMBL" id="RNA29325.1"/>
    </source>
</evidence>
<organism evidence="1 2">
    <name type="scientific">Brachionus plicatilis</name>
    <name type="common">Marine rotifer</name>
    <name type="synonym">Brachionus muelleri</name>
    <dbReference type="NCBI Taxonomy" id="10195"/>
    <lineage>
        <taxon>Eukaryota</taxon>
        <taxon>Metazoa</taxon>
        <taxon>Spiralia</taxon>
        <taxon>Gnathifera</taxon>
        <taxon>Rotifera</taxon>
        <taxon>Eurotatoria</taxon>
        <taxon>Monogononta</taxon>
        <taxon>Pseudotrocha</taxon>
        <taxon>Ploima</taxon>
        <taxon>Brachionidae</taxon>
        <taxon>Brachionus</taxon>
    </lineage>
</organism>
<comment type="caution">
    <text evidence="1">The sequence shown here is derived from an EMBL/GenBank/DDBJ whole genome shotgun (WGS) entry which is preliminary data.</text>
</comment>
<sequence>MPISPPTPSKRVLEFGSDKLSVKKSKLHFNNRETTASRSLNFNQVEEKEKFVKDLITFLLQQIFHFIRKPDFRIPSSSTLRRNLPIIYQQEFQGLVGFFKDSKVCVICDETTYPLSRPVFQTPAFS</sequence>
<name>A0A3M7S121_BRAPC</name>
<keyword evidence="2" id="KW-1185">Reference proteome</keyword>
<dbReference type="EMBL" id="REGN01002239">
    <property type="protein sequence ID" value="RNA29325.1"/>
    <property type="molecule type" value="Genomic_DNA"/>
</dbReference>
<dbReference type="AlphaFoldDB" id="A0A3M7S121"/>
<dbReference type="Proteomes" id="UP000276133">
    <property type="component" value="Unassembled WGS sequence"/>
</dbReference>
<proteinExistence type="predicted"/>
<accession>A0A3M7S121</accession>